<dbReference type="RefSeq" id="WP_345186994.1">
    <property type="nucleotide sequence ID" value="NZ_BAABGP010000015.1"/>
</dbReference>
<organism evidence="2 3">
    <name type="scientific">Microbacterium panaciterrae</name>
    <dbReference type="NCBI Taxonomy" id="985759"/>
    <lineage>
        <taxon>Bacteria</taxon>
        <taxon>Bacillati</taxon>
        <taxon>Actinomycetota</taxon>
        <taxon>Actinomycetes</taxon>
        <taxon>Micrococcales</taxon>
        <taxon>Microbacteriaceae</taxon>
        <taxon>Microbacterium</taxon>
    </lineage>
</organism>
<accession>A0ABP8PE37</accession>
<keyword evidence="3" id="KW-1185">Reference proteome</keyword>
<dbReference type="Proteomes" id="UP001500731">
    <property type="component" value="Unassembled WGS sequence"/>
</dbReference>
<gene>
    <name evidence="2" type="ORF">GCM10023171_22400</name>
</gene>
<comment type="caution">
    <text evidence="2">The sequence shown here is derived from an EMBL/GenBank/DDBJ whole genome shotgun (WGS) entry which is preliminary data.</text>
</comment>
<evidence type="ECO:0000256" key="1">
    <source>
        <dbReference type="SAM" id="MobiDB-lite"/>
    </source>
</evidence>
<protein>
    <recommendedName>
        <fullName evidence="4">DUF4232 domain-containing protein</fullName>
    </recommendedName>
</protein>
<sequence>MSSRPSAAVYRRRRIVVLGAIIVVLALLTALVWSLVARAGAGAGPDPTPSSSSPSPRATAPAPTSSSPASSADPSSTPAQTPAPTSTADAGPVPCTSADVQVKAVTDHDTYSADENPQLTISLTNRSTKDCTMNVGTSKQVFTITSGSDTWWRSTDCQQTPSDAIQTIKAGATVASSAPVVWDRTRSSVDTCGATDRQRAPGGGAAYQLRVSIGGFESAAPVQFLLN</sequence>
<evidence type="ECO:0000313" key="2">
    <source>
        <dbReference type="EMBL" id="GAA4486439.1"/>
    </source>
</evidence>
<proteinExistence type="predicted"/>
<dbReference type="EMBL" id="BAABGP010000015">
    <property type="protein sequence ID" value="GAA4486439.1"/>
    <property type="molecule type" value="Genomic_DNA"/>
</dbReference>
<feature type="compositionally biased region" description="Low complexity" evidence="1">
    <location>
        <begin position="49"/>
        <end position="90"/>
    </location>
</feature>
<feature type="region of interest" description="Disordered" evidence="1">
    <location>
        <begin position="41"/>
        <end position="95"/>
    </location>
</feature>
<evidence type="ECO:0000313" key="3">
    <source>
        <dbReference type="Proteomes" id="UP001500731"/>
    </source>
</evidence>
<reference evidence="3" key="1">
    <citation type="journal article" date="2019" name="Int. J. Syst. Evol. Microbiol.">
        <title>The Global Catalogue of Microorganisms (GCM) 10K type strain sequencing project: providing services to taxonomists for standard genome sequencing and annotation.</title>
        <authorList>
            <consortium name="The Broad Institute Genomics Platform"/>
            <consortium name="The Broad Institute Genome Sequencing Center for Infectious Disease"/>
            <person name="Wu L."/>
            <person name="Ma J."/>
        </authorList>
    </citation>
    <scope>NUCLEOTIDE SEQUENCE [LARGE SCALE GENOMIC DNA]</scope>
    <source>
        <strain evidence="3">JCM 17839</strain>
    </source>
</reference>
<name>A0ABP8PE37_9MICO</name>
<evidence type="ECO:0008006" key="4">
    <source>
        <dbReference type="Google" id="ProtNLM"/>
    </source>
</evidence>